<feature type="compositionally biased region" description="Low complexity" evidence="1">
    <location>
        <begin position="50"/>
        <end position="64"/>
    </location>
</feature>
<reference evidence="2 3" key="1">
    <citation type="journal article" date="2019" name="Nat. Ecol. Evol.">
        <title>Megaphylogeny resolves global patterns of mushroom evolution.</title>
        <authorList>
            <person name="Varga T."/>
            <person name="Krizsan K."/>
            <person name="Foldi C."/>
            <person name="Dima B."/>
            <person name="Sanchez-Garcia M."/>
            <person name="Sanchez-Ramirez S."/>
            <person name="Szollosi G.J."/>
            <person name="Szarkandi J.G."/>
            <person name="Papp V."/>
            <person name="Albert L."/>
            <person name="Andreopoulos W."/>
            <person name="Angelini C."/>
            <person name="Antonin V."/>
            <person name="Barry K.W."/>
            <person name="Bougher N.L."/>
            <person name="Buchanan P."/>
            <person name="Buyck B."/>
            <person name="Bense V."/>
            <person name="Catcheside P."/>
            <person name="Chovatia M."/>
            <person name="Cooper J."/>
            <person name="Damon W."/>
            <person name="Desjardin D."/>
            <person name="Finy P."/>
            <person name="Geml J."/>
            <person name="Haridas S."/>
            <person name="Hughes K."/>
            <person name="Justo A."/>
            <person name="Karasinski D."/>
            <person name="Kautmanova I."/>
            <person name="Kiss B."/>
            <person name="Kocsube S."/>
            <person name="Kotiranta H."/>
            <person name="LaButti K.M."/>
            <person name="Lechner B.E."/>
            <person name="Liimatainen K."/>
            <person name="Lipzen A."/>
            <person name="Lukacs Z."/>
            <person name="Mihaltcheva S."/>
            <person name="Morgado L.N."/>
            <person name="Niskanen T."/>
            <person name="Noordeloos M.E."/>
            <person name="Ohm R.A."/>
            <person name="Ortiz-Santana B."/>
            <person name="Ovrebo C."/>
            <person name="Racz N."/>
            <person name="Riley R."/>
            <person name="Savchenko A."/>
            <person name="Shiryaev A."/>
            <person name="Soop K."/>
            <person name="Spirin V."/>
            <person name="Szebenyi C."/>
            <person name="Tomsovsky M."/>
            <person name="Tulloss R.E."/>
            <person name="Uehling J."/>
            <person name="Grigoriev I.V."/>
            <person name="Vagvolgyi C."/>
            <person name="Papp T."/>
            <person name="Martin F.M."/>
            <person name="Miettinen O."/>
            <person name="Hibbett D.S."/>
            <person name="Nagy L.G."/>
        </authorList>
    </citation>
    <scope>NUCLEOTIDE SEQUENCE [LARGE SCALE GENOMIC DNA]</scope>
    <source>
        <strain evidence="2 3">CBS 166.37</strain>
    </source>
</reference>
<gene>
    <name evidence="2" type="ORF">BDQ12DRAFT_215291</name>
</gene>
<feature type="compositionally biased region" description="Low complexity" evidence="1">
    <location>
        <begin position="111"/>
        <end position="131"/>
    </location>
</feature>
<accession>A0A5C3LWT0</accession>
<dbReference type="AlphaFoldDB" id="A0A5C3LWT0"/>
<keyword evidence="3" id="KW-1185">Reference proteome</keyword>
<dbReference type="Proteomes" id="UP000308652">
    <property type="component" value="Unassembled WGS sequence"/>
</dbReference>
<evidence type="ECO:0000256" key="1">
    <source>
        <dbReference type="SAM" id="MobiDB-lite"/>
    </source>
</evidence>
<feature type="compositionally biased region" description="Pro residues" evidence="1">
    <location>
        <begin position="101"/>
        <end position="110"/>
    </location>
</feature>
<feature type="compositionally biased region" description="Polar residues" evidence="1">
    <location>
        <begin position="65"/>
        <end position="99"/>
    </location>
</feature>
<dbReference type="EMBL" id="ML213609">
    <property type="protein sequence ID" value="TFK37272.1"/>
    <property type="molecule type" value="Genomic_DNA"/>
</dbReference>
<dbReference type="STRING" id="68775.A0A5C3LWT0"/>
<feature type="compositionally biased region" description="Gly residues" evidence="1">
    <location>
        <begin position="132"/>
        <end position="146"/>
    </location>
</feature>
<protein>
    <submittedName>
        <fullName evidence="2">Uncharacterized protein</fullName>
    </submittedName>
</protein>
<feature type="region of interest" description="Disordered" evidence="1">
    <location>
        <begin position="50"/>
        <end position="287"/>
    </location>
</feature>
<name>A0A5C3LWT0_9AGAR</name>
<feature type="compositionally biased region" description="Basic and acidic residues" evidence="1">
    <location>
        <begin position="257"/>
        <end position="270"/>
    </location>
</feature>
<dbReference type="OrthoDB" id="3263231at2759"/>
<feature type="compositionally biased region" description="Low complexity" evidence="1">
    <location>
        <begin position="235"/>
        <end position="251"/>
    </location>
</feature>
<evidence type="ECO:0000313" key="3">
    <source>
        <dbReference type="Proteomes" id="UP000308652"/>
    </source>
</evidence>
<proteinExistence type="predicted"/>
<evidence type="ECO:0000313" key="2">
    <source>
        <dbReference type="EMBL" id="TFK37272.1"/>
    </source>
</evidence>
<organism evidence="2 3">
    <name type="scientific">Crucibulum laeve</name>
    <dbReference type="NCBI Taxonomy" id="68775"/>
    <lineage>
        <taxon>Eukaryota</taxon>
        <taxon>Fungi</taxon>
        <taxon>Dikarya</taxon>
        <taxon>Basidiomycota</taxon>
        <taxon>Agaricomycotina</taxon>
        <taxon>Agaricomycetes</taxon>
        <taxon>Agaricomycetidae</taxon>
        <taxon>Agaricales</taxon>
        <taxon>Agaricineae</taxon>
        <taxon>Nidulariaceae</taxon>
        <taxon>Crucibulum</taxon>
    </lineage>
</organism>
<sequence length="287" mass="28419">MGGRLAGSGMGAAGLVTPFTLGGGAGQGGGEMSHIGGPVLAGAAAGAGGAYAYNHHNNNNNENGSPTHTNASSHYPPTTPGTQSIYSSDGYQPTMSSGQYPPNPYAPPLPLGRGPSPGQSMLAGTNSSSGHSHGGGSVVGGMGAAGAGYATSNSTSNPRSAKELEAFGGRRVANPDEGAGPSAGQGEEHLPNPYASVDPQAHAAYLQSGPGRRESVGGEFGGGGAGPAFPHPQHHQASFAPAQPYAQPAAQGSGVIVHRDGGRIPDRGGEEQAEIPPTYDSIPKEER</sequence>